<gene>
    <name evidence="2" type="ORF">PIB30_058682</name>
</gene>
<dbReference type="Proteomes" id="UP001341840">
    <property type="component" value="Unassembled WGS sequence"/>
</dbReference>
<keyword evidence="3" id="KW-1185">Reference proteome</keyword>
<name>A0ABU6TJT4_9FABA</name>
<reference evidence="2 3" key="1">
    <citation type="journal article" date="2023" name="Plants (Basel)">
        <title>Bridging the Gap: Combining Genomics and Transcriptomics Approaches to Understand Stylosanthes scabra, an Orphan Legume from the Brazilian Caatinga.</title>
        <authorList>
            <person name="Ferreira-Neto J.R.C."/>
            <person name="da Silva M.D."/>
            <person name="Binneck E."/>
            <person name="de Melo N.F."/>
            <person name="da Silva R.H."/>
            <person name="de Melo A.L.T.M."/>
            <person name="Pandolfi V."/>
            <person name="Bustamante F.O."/>
            <person name="Brasileiro-Vidal A.C."/>
            <person name="Benko-Iseppon A.M."/>
        </authorList>
    </citation>
    <scope>NUCLEOTIDE SEQUENCE [LARGE SCALE GENOMIC DNA]</scope>
    <source>
        <tissue evidence="2">Leaves</tissue>
    </source>
</reference>
<sequence length="115" mass="11854">MRSNKGMRTRKGCSDPVPVCSIPNPLSLRELLDVIAPQQLAAAAHLRSRRSTVAVPVGVGTESNLHVAPAGAGNPHANTVDEASSRSHPAPAAASTVPSILAPAPLPLWSITVRS</sequence>
<proteinExistence type="predicted"/>
<comment type="caution">
    <text evidence="2">The sequence shown here is derived from an EMBL/GenBank/DDBJ whole genome shotgun (WGS) entry which is preliminary data.</text>
</comment>
<evidence type="ECO:0000313" key="3">
    <source>
        <dbReference type="Proteomes" id="UP001341840"/>
    </source>
</evidence>
<protein>
    <submittedName>
        <fullName evidence="2">Uncharacterized protein</fullName>
    </submittedName>
</protein>
<feature type="region of interest" description="Disordered" evidence="1">
    <location>
        <begin position="66"/>
        <end position="97"/>
    </location>
</feature>
<evidence type="ECO:0000256" key="1">
    <source>
        <dbReference type="SAM" id="MobiDB-lite"/>
    </source>
</evidence>
<feature type="compositionally biased region" description="Low complexity" evidence="1">
    <location>
        <begin position="86"/>
        <end position="95"/>
    </location>
</feature>
<evidence type="ECO:0000313" key="2">
    <source>
        <dbReference type="EMBL" id="MED6149041.1"/>
    </source>
</evidence>
<dbReference type="EMBL" id="JASCZI010091117">
    <property type="protein sequence ID" value="MED6149041.1"/>
    <property type="molecule type" value="Genomic_DNA"/>
</dbReference>
<accession>A0ABU6TJT4</accession>
<organism evidence="2 3">
    <name type="scientific">Stylosanthes scabra</name>
    <dbReference type="NCBI Taxonomy" id="79078"/>
    <lineage>
        <taxon>Eukaryota</taxon>
        <taxon>Viridiplantae</taxon>
        <taxon>Streptophyta</taxon>
        <taxon>Embryophyta</taxon>
        <taxon>Tracheophyta</taxon>
        <taxon>Spermatophyta</taxon>
        <taxon>Magnoliopsida</taxon>
        <taxon>eudicotyledons</taxon>
        <taxon>Gunneridae</taxon>
        <taxon>Pentapetalae</taxon>
        <taxon>rosids</taxon>
        <taxon>fabids</taxon>
        <taxon>Fabales</taxon>
        <taxon>Fabaceae</taxon>
        <taxon>Papilionoideae</taxon>
        <taxon>50 kb inversion clade</taxon>
        <taxon>dalbergioids sensu lato</taxon>
        <taxon>Dalbergieae</taxon>
        <taxon>Pterocarpus clade</taxon>
        <taxon>Stylosanthes</taxon>
    </lineage>
</organism>